<evidence type="ECO:0000259" key="6">
    <source>
        <dbReference type="Pfam" id="PF00732"/>
    </source>
</evidence>
<keyword evidence="9" id="KW-1185">Reference proteome</keyword>
<name>A0A6L9L6J0_9BACT</name>
<dbReference type="SUPFAM" id="SSF51905">
    <property type="entry name" value="FAD/NAD(P)-binding domain"/>
    <property type="match status" value="1"/>
</dbReference>
<evidence type="ECO:0000313" key="8">
    <source>
        <dbReference type="EMBL" id="NDU96266.1"/>
    </source>
</evidence>
<dbReference type="SUPFAM" id="SSF54373">
    <property type="entry name" value="FAD-linked reductases, C-terminal domain"/>
    <property type="match status" value="1"/>
</dbReference>
<proteinExistence type="inferred from homology"/>
<evidence type="ECO:0000256" key="4">
    <source>
        <dbReference type="ARBA" id="ARBA00022827"/>
    </source>
</evidence>
<comment type="cofactor">
    <cofactor evidence="1">
        <name>FAD</name>
        <dbReference type="ChEBI" id="CHEBI:57692"/>
    </cofactor>
</comment>
<dbReference type="EMBL" id="JAAFZH010000006">
    <property type="protein sequence ID" value="NDU96266.1"/>
    <property type="molecule type" value="Genomic_DNA"/>
</dbReference>
<protein>
    <submittedName>
        <fullName evidence="8">GMC family oxidoreductase</fullName>
    </submittedName>
</protein>
<evidence type="ECO:0000256" key="2">
    <source>
        <dbReference type="ARBA" id="ARBA00010790"/>
    </source>
</evidence>
<dbReference type="Pfam" id="PF00732">
    <property type="entry name" value="GMC_oxred_N"/>
    <property type="match status" value="1"/>
</dbReference>
<dbReference type="AlphaFoldDB" id="A0A6L9L6J0"/>
<dbReference type="InterPro" id="IPR000172">
    <property type="entry name" value="GMC_OxRdtase_N"/>
</dbReference>
<dbReference type="Proteomes" id="UP000474175">
    <property type="component" value="Unassembled WGS sequence"/>
</dbReference>
<evidence type="ECO:0000313" key="9">
    <source>
        <dbReference type="Proteomes" id="UP000474175"/>
    </source>
</evidence>
<comment type="caution">
    <text evidence="8">The sequence shown here is derived from an EMBL/GenBank/DDBJ whole genome shotgun (WGS) entry which is preliminary data.</text>
</comment>
<dbReference type="InterPro" id="IPR051473">
    <property type="entry name" value="P2Ox-like"/>
</dbReference>
<comment type="similarity">
    <text evidence="2">Belongs to the GMC oxidoreductase family.</text>
</comment>
<feature type="domain" description="Glucose-methanol-choline oxidoreductase N-terminal" evidence="6">
    <location>
        <begin position="230"/>
        <end position="321"/>
    </location>
</feature>
<keyword evidence="4" id="KW-0274">FAD</keyword>
<sequence>MTYLAIDSIKNRTFDAIVVGTGISGGWAAKELTGKGLRTLVLERGRDVKHITDYPTTMMQPWELEHRGQVPLAVRNEYTIASKNYAFREDTVHFFTKDAEQPYVQEQPYDWIKAYQVGGRSLLWGRMTQRWSDFDFGGPARDGYAVDWPIRYADIAPWYSYVEKFIGVSGNRDGLAQLPDGEFLPPHEMSCVEKHFRQKIGEKYPDRPMIIGRVAHLTQPKPIHLQQGRAQCQHRNLCDRGCPYGGYYSSNSSTIPWAERTGKMTLRPHSVVHSVIYDEQRKRAVGVRVVDTQTHEMTEYYARIIFLNASTMNTNLILLNSISNRFPKGLGNDHDVLGRYVAFHSYRGRINAEFDGFQGFKTDGLRPNACYMPRFRNLHKQETDFLRGYAVAFSAGRSVIQPTDELGAGLKEQLLATNYGNWTVGASMMGETIPKEISRVQLDPALKDPYSIPQLRISLAYDDNDTKMLNDFFEQLSKMYTAAGFTNIRRIDTKRTPGNENHEMGGVRMGKDSKTSMLNRWNQLHSCSNVFVTDGACMTSTSTQNPSLTYMALTARAVDYAVKQLKAQRL</sequence>
<dbReference type="InterPro" id="IPR007867">
    <property type="entry name" value="GMC_OxRtase_C"/>
</dbReference>
<evidence type="ECO:0000256" key="1">
    <source>
        <dbReference type="ARBA" id="ARBA00001974"/>
    </source>
</evidence>
<dbReference type="InterPro" id="IPR036188">
    <property type="entry name" value="FAD/NAD-bd_sf"/>
</dbReference>
<reference evidence="8 9" key="1">
    <citation type="submission" date="2020-02" db="EMBL/GenBank/DDBJ databases">
        <title>Draft genome sequence of two Spirosoma agri KCTC 52727 and Spirosoma terrae KCTC 52035.</title>
        <authorList>
            <person name="Rojas J."/>
            <person name="Ambika Manirajan B."/>
            <person name="Suarez C."/>
            <person name="Ratering S."/>
            <person name="Schnell S."/>
        </authorList>
    </citation>
    <scope>NUCLEOTIDE SEQUENCE [LARGE SCALE GENOMIC DNA]</scope>
    <source>
        <strain evidence="8 9">KCTC 52035</strain>
    </source>
</reference>
<dbReference type="GO" id="GO:0050660">
    <property type="term" value="F:flavin adenine dinucleotide binding"/>
    <property type="evidence" value="ECO:0007669"/>
    <property type="project" value="InterPro"/>
</dbReference>
<dbReference type="Pfam" id="PF05199">
    <property type="entry name" value="GMC_oxred_C"/>
    <property type="match status" value="1"/>
</dbReference>
<keyword evidence="3" id="KW-0285">Flavoprotein</keyword>
<dbReference type="Gene3D" id="3.50.50.60">
    <property type="entry name" value="FAD/NAD(P)-binding domain"/>
    <property type="match status" value="2"/>
</dbReference>
<feature type="domain" description="Glucose-methanol-choline oxidoreductase C-terminal" evidence="7">
    <location>
        <begin position="434"/>
        <end position="553"/>
    </location>
</feature>
<dbReference type="GO" id="GO:0016614">
    <property type="term" value="F:oxidoreductase activity, acting on CH-OH group of donors"/>
    <property type="evidence" value="ECO:0007669"/>
    <property type="project" value="InterPro"/>
</dbReference>
<dbReference type="PANTHER" id="PTHR42784">
    <property type="entry name" value="PYRANOSE 2-OXIDASE"/>
    <property type="match status" value="1"/>
</dbReference>
<dbReference type="PANTHER" id="PTHR42784:SF1">
    <property type="entry name" value="PYRANOSE 2-OXIDASE"/>
    <property type="match status" value="1"/>
</dbReference>
<gene>
    <name evidence="8" type="ORF">GK108_15395</name>
</gene>
<dbReference type="RefSeq" id="WP_163949987.1">
    <property type="nucleotide sequence ID" value="NZ_JAAFZH010000006.1"/>
</dbReference>
<keyword evidence="5" id="KW-0560">Oxidoreductase</keyword>
<organism evidence="8 9">
    <name type="scientific">Spirosoma terrae</name>
    <dbReference type="NCBI Taxonomy" id="1968276"/>
    <lineage>
        <taxon>Bacteria</taxon>
        <taxon>Pseudomonadati</taxon>
        <taxon>Bacteroidota</taxon>
        <taxon>Cytophagia</taxon>
        <taxon>Cytophagales</taxon>
        <taxon>Cytophagaceae</taxon>
        <taxon>Spirosoma</taxon>
    </lineage>
</organism>
<evidence type="ECO:0000259" key="7">
    <source>
        <dbReference type="Pfam" id="PF05199"/>
    </source>
</evidence>
<evidence type="ECO:0000256" key="5">
    <source>
        <dbReference type="ARBA" id="ARBA00023002"/>
    </source>
</evidence>
<accession>A0A6L9L6J0</accession>
<evidence type="ECO:0000256" key="3">
    <source>
        <dbReference type="ARBA" id="ARBA00022630"/>
    </source>
</evidence>